<dbReference type="PANTHER" id="PTHR35908:SF1">
    <property type="entry name" value="CONSERVED PROTEIN"/>
    <property type="match status" value="1"/>
</dbReference>
<dbReference type="OrthoDB" id="15077at2"/>
<evidence type="ECO:0000313" key="3">
    <source>
        <dbReference type="Proteomes" id="UP000295573"/>
    </source>
</evidence>
<gene>
    <name evidence="2" type="ORF">EV646_104171</name>
</gene>
<comment type="caution">
    <text evidence="2">The sequence shown here is derived from an EMBL/GenBank/DDBJ whole genome shotgun (WGS) entry which is preliminary data.</text>
</comment>
<sequence length="420" mass="45014">MDRLTAVELQQEDWRVVDGDACAWFEAPSHAAGAALVARIAELPDGGGQAGGSRIAERADGNGMPDVDLRASGVRIRIRAVSSSGLSADVAQAQAISAAARELGLVPDPAVLQSVRVAIDAVDKASVRSFWRTVLGYEPLGTDGLGDPQRRDPAISFHPQDPPRPLRNRLHVDVVRPPAAVEAAKAAIGREAYGAYQLTVADDEGNEVDLVPGGQLSEDSDWHTLFGAMTFYPTTSPVQASHLATAVAELADDLGVPMLVDLRPDGVTIDGGKDQWEDSEGQPEPRFVELAGRIQAAARDLALVPDPTNLRFVQFGIDALDVPAVRAFWTTLLGYQHDPRTELTDIYDPRRLNPVLFFQQLDGADEGRRRQRNRIHLAVCVPSDQAQACVDAALATGGRVVNDTTLADPEGNEVILSTQP</sequence>
<dbReference type="InterPro" id="IPR029068">
    <property type="entry name" value="Glyas_Bleomycin-R_OHBP_Dase"/>
</dbReference>
<dbReference type="AlphaFoldDB" id="A0A4R2ISQ6"/>
<dbReference type="Pfam" id="PF18029">
    <property type="entry name" value="Glyoxalase_6"/>
    <property type="match status" value="2"/>
</dbReference>
<name>A0A4R2ISQ6_9ACTN</name>
<dbReference type="EMBL" id="SLWR01000004">
    <property type="protein sequence ID" value="TCO48354.1"/>
    <property type="molecule type" value="Genomic_DNA"/>
</dbReference>
<proteinExistence type="predicted"/>
<dbReference type="InterPro" id="IPR041581">
    <property type="entry name" value="Glyoxalase_6"/>
</dbReference>
<dbReference type="Proteomes" id="UP000295573">
    <property type="component" value="Unassembled WGS sequence"/>
</dbReference>
<dbReference type="Gene3D" id="3.10.180.10">
    <property type="entry name" value="2,3-Dihydroxybiphenyl 1,2-Dioxygenase, domain 1"/>
    <property type="match status" value="2"/>
</dbReference>
<reference evidence="2 3" key="1">
    <citation type="journal article" date="2015" name="Stand. Genomic Sci.">
        <title>Genomic Encyclopedia of Bacterial and Archaeal Type Strains, Phase III: the genomes of soil and plant-associated and newly described type strains.</title>
        <authorList>
            <person name="Whitman W.B."/>
            <person name="Woyke T."/>
            <person name="Klenk H.P."/>
            <person name="Zhou Y."/>
            <person name="Lilburn T.G."/>
            <person name="Beck B.J."/>
            <person name="De Vos P."/>
            <person name="Vandamme P."/>
            <person name="Eisen J.A."/>
            <person name="Garrity G."/>
            <person name="Hugenholtz P."/>
            <person name="Kyrpides N.C."/>
        </authorList>
    </citation>
    <scope>NUCLEOTIDE SEQUENCE [LARGE SCALE GENOMIC DNA]</scope>
    <source>
        <strain evidence="2 3">VKM Ac-2541</strain>
    </source>
</reference>
<organism evidence="2 3">
    <name type="scientific">Kribbella antiqua</name>
    <dbReference type="NCBI Taxonomy" id="2512217"/>
    <lineage>
        <taxon>Bacteria</taxon>
        <taxon>Bacillati</taxon>
        <taxon>Actinomycetota</taxon>
        <taxon>Actinomycetes</taxon>
        <taxon>Propionibacteriales</taxon>
        <taxon>Kribbellaceae</taxon>
        <taxon>Kribbella</taxon>
    </lineage>
</organism>
<dbReference type="RefSeq" id="WP_132148167.1">
    <property type="nucleotide sequence ID" value="NZ_SLWR01000004.1"/>
</dbReference>
<dbReference type="PANTHER" id="PTHR35908">
    <property type="entry name" value="HYPOTHETICAL FUSION PROTEIN"/>
    <property type="match status" value="1"/>
</dbReference>
<feature type="domain" description="Glyoxalase-like" evidence="1">
    <location>
        <begin position="117"/>
        <end position="210"/>
    </location>
</feature>
<feature type="domain" description="Glyoxalase-like" evidence="1">
    <location>
        <begin position="315"/>
        <end position="414"/>
    </location>
</feature>
<dbReference type="SUPFAM" id="SSF54593">
    <property type="entry name" value="Glyoxalase/Bleomycin resistance protein/Dihydroxybiphenyl dioxygenase"/>
    <property type="match status" value="1"/>
</dbReference>
<keyword evidence="3" id="KW-1185">Reference proteome</keyword>
<evidence type="ECO:0000259" key="1">
    <source>
        <dbReference type="Pfam" id="PF18029"/>
    </source>
</evidence>
<accession>A0A4R2ISQ6</accession>
<protein>
    <recommendedName>
        <fullName evidence="1">Glyoxalase-like domain-containing protein</fullName>
    </recommendedName>
</protein>
<evidence type="ECO:0000313" key="2">
    <source>
        <dbReference type="EMBL" id="TCO48354.1"/>
    </source>
</evidence>